<accession>A0A919GAZ4</accession>
<proteinExistence type="predicted"/>
<dbReference type="Proteomes" id="UP000617734">
    <property type="component" value="Unassembled WGS sequence"/>
</dbReference>
<gene>
    <name evidence="1" type="ORF">GCM10018781_64170</name>
</gene>
<evidence type="ECO:0000313" key="1">
    <source>
        <dbReference type="EMBL" id="GHH81472.1"/>
    </source>
</evidence>
<name>A0A919GAZ4_9ACTN</name>
<reference evidence="1" key="2">
    <citation type="submission" date="2020-09" db="EMBL/GenBank/DDBJ databases">
        <authorList>
            <person name="Sun Q."/>
            <person name="Ohkuma M."/>
        </authorList>
    </citation>
    <scope>NUCLEOTIDE SEQUENCE</scope>
    <source>
        <strain evidence="1">JCM 4646</strain>
    </source>
</reference>
<keyword evidence="2" id="KW-1185">Reference proteome</keyword>
<comment type="caution">
    <text evidence="1">The sequence shown here is derived from an EMBL/GenBank/DDBJ whole genome shotgun (WGS) entry which is preliminary data.</text>
</comment>
<sequence length="92" mass="9686">MAGVLVAPAQVGVQGAGLERVRVWTVWLRWFELTIVNCRGGPKWASIGFAQDAYVGVKHSSTPVSRVCRLPRRRPDVLVGGSGGADAVGGAT</sequence>
<organism evidence="1 2">
    <name type="scientific">Kitasatospora indigofera</name>
    <dbReference type="NCBI Taxonomy" id="67307"/>
    <lineage>
        <taxon>Bacteria</taxon>
        <taxon>Bacillati</taxon>
        <taxon>Actinomycetota</taxon>
        <taxon>Actinomycetes</taxon>
        <taxon>Kitasatosporales</taxon>
        <taxon>Streptomycetaceae</taxon>
        <taxon>Kitasatospora</taxon>
    </lineage>
</organism>
<evidence type="ECO:0000313" key="2">
    <source>
        <dbReference type="Proteomes" id="UP000617734"/>
    </source>
</evidence>
<dbReference type="AlphaFoldDB" id="A0A919GAZ4"/>
<reference evidence="1" key="1">
    <citation type="journal article" date="2014" name="Int. J. Syst. Evol. Microbiol.">
        <title>Complete genome sequence of Corynebacterium casei LMG S-19264T (=DSM 44701T), isolated from a smear-ripened cheese.</title>
        <authorList>
            <consortium name="US DOE Joint Genome Institute (JGI-PGF)"/>
            <person name="Walter F."/>
            <person name="Albersmeier A."/>
            <person name="Kalinowski J."/>
            <person name="Ruckert C."/>
        </authorList>
    </citation>
    <scope>NUCLEOTIDE SEQUENCE</scope>
    <source>
        <strain evidence="1">JCM 4646</strain>
    </source>
</reference>
<protein>
    <submittedName>
        <fullName evidence="1">Uncharacterized protein</fullName>
    </submittedName>
</protein>
<dbReference type="EMBL" id="BNBO01000053">
    <property type="protein sequence ID" value="GHH81472.1"/>
    <property type="molecule type" value="Genomic_DNA"/>
</dbReference>